<proteinExistence type="predicted"/>
<protein>
    <submittedName>
        <fullName evidence="2">Uncharacterized protein</fullName>
    </submittedName>
</protein>
<accession>A0ABQ0YFL3</accession>
<evidence type="ECO:0000313" key="3">
    <source>
        <dbReference type="Proteomes" id="UP000325466"/>
    </source>
</evidence>
<dbReference type="EMBL" id="BLAH01000017">
    <property type="protein sequence ID" value="GES35294.1"/>
    <property type="molecule type" value="Genomic_DNA"/>
</dbReference>
<evidence type="ECO:0000256" key="1">
    <source>
        <dbReference type="SAM" id="MobiDB-lite"/>
    </source>
</evidence>
<keyword evidence="3" id="KW-1185">Reference proteome</keyword>
<evidence type="ECO:0000313" key="2">
    <source>
        <dbReference type="EMBL" id="GES35294.1"/>
    </source>
</evidence>
<sequence>MAVAGIAWKVSHDAEIEAQVAAAEAAASAAAQREADRIAAEKAEEERRAEAERSMRRVSVTQIEASIKQMAEKHANSSIIDGPILSVSCSPVGGGSIDDLTEMTTIFECFAATKDNGDGTMSGYKYHATMNWSTGSFTYGFGAP</sequence>
<feature type="region of interest" description="Disordered" evidence="1">
    <location>
        <begin position="34"/>
        <end position="58"/>
    </location>
</feature>
<organism evidence="2 3">
    <name type="scientific">Rhodococcus aetherivorans</name>
    <dbReference type="NCBI Taxonomy" id="191292"/>
    <lineage>
        <taxon>Bacteria</taxon>
        <taxon>Bacillati</taxon>
        <taxon>Actinomycetota</taxon>
        <taxon>Actinomycetes</taxon>
        <taxon>Mycobacteriales</taxon>
        <taxon>Nocardiaceae</taxon>
        <taxon>Rhodococcus</taxon>
    </lineage>
</organism>
<dbReference type="Proteomes" id="UP000325466">
    <property type="component" value="Unassembled WGS sequence"/>
</dbReference>
<name>A0ABQ0YFL3_9NOCA</name>
<feature type="compositionally biased region" description="Basic and acidic residues" evidence="1">
    <location>
        <begin position="34"/>
        <end position="55"/>
    </location>
</feature>
<reference evidence="2 3" key="1">
    <citation type="journal article" date="2018" name="Biodegradation">
        <title>1,4-Dioxane degradation characteristics of Rhodococcus aetherivorans JCM 14343.</title>
        <authorList>
            <person name="Inoue D."/>
            <person name="Tsunoda T."/>
            <person name="Yamamoto N."/>
            <person name="Ike M."/>
            <person name="Sei K."/>
        </authorList>
    </citation>
    <scope>NUCLEOTIDE SEQUENCE [LARGE SCALE GENOMIC DNA]</scope>
    <source>
        <strain evidence="2 3">JCM 14343</strain>
    </source>
</reference>
<gene>
    <name evidence="2" type="ORF">RAJCM14343_0541</name>
</gene>
<comment type="caution">
    <text evidence="2">The sequence shown here is derived from an EMBL/GenBank/DDBJ whole genome shotgun (WGS) entry which is preliminary data.</text>
</comment>